<sequence>MMSPVQHDSNGEGVMSDSEVSTSSDSNSNEIDSTNVDNNEHHEITSNANSIDCSDSNADSEENSEEEDLEDEEDSDYDEEDSEGSEYAPSVSNYEEVMVNWDDFEFDDISESAEVQEAEIYSKLQMATKMIGFGRRKDAFLHLIELFQRQNFQKYHVDPTNYCIPDAKEDSSLIPTIAKAYYTINAHLATLVTNPVPFYIQSICINPNEKLFYECGKAAIRNNDYNTAINMLKRCGKRREVIQGLLISYYFTGCILGVLNSAEWLLSECTTNNLAIAVLEKIQTYNTYWFNVIEERFNISKFSIDRNLIDKIKMSLDDINDEIAKNKVVKKRQDKLIRVEVQNDSSLQCFIRQLIKILKISEKNYDFSMSKFWFSLKLNCDNVETPDKNVVNEPCNEIVYNKEAISKEVISDECYKVLNDTIDIVTLMDDMIRNVVDNNSGCENLKNTTTYHNEEIYDTSFLEKFQYDTSPFSRIKLRNRKQPSISSDISEQAYSYSESLKIWMGINNVSRKEKFFEKYYDNFTTIKKYSEPTFSDNYYEEPIEEERVNIEEYYQIICKTFSQENAAFSYQIVNHFLMYLADQKNKSIPRRSWILLFRLYETYLNYILDIDTAYSLYKVHMMMAELKNPKAKKICAKLFTMNHYELREDYENFSPEMKYEFKCLSVRFAWLFSFFWNCEPSLTKKLAQCYLRAIIIYDGSEIWSFKDKHHVINARTFVRRADIIMKLFLKNETCKDYEKGQWDNLLEKLIHQVNWMDDKEEEKLGFLSMFFKAFFHKKEYNKMVKAGILMMEIINSIMLKDGLNDQTKNLLTVVWKEIDSLEIEQLRKYLTKDELEDLGLSLSQFIDVQTINKDSSLWILCFKIAKIIEGNFDTKEKILKTFNEIGEYTLDALPTKSLMVLLSAHEYLSQCECCTINEGRILRLFLKELKNVIRKNELMKEILSNTNNHPLIKDINRVVNIEMYQSIYCIFNDLPKKNRPKIEEHITDLIKPDWDLANIIIPLILPDKIPMYDDKSKLGSEILDIIVNKFAFVINYEEYDGDRLRVNDEFSIFWRRKAVGILSVDYGKDDISDLKDWPTIKVSKKNSKKAYLSALSLYILTYFNFQNANTKGDCIKYGKQFIISPRIIKLKNLIHSALSMIALSSSFLLSQLPLRKVFLEFESHLLPFFMSLACKGNDSLIFFDIGCVLHQLRGMFKEILEKLSIDVYYKNKLLRLINELPKKSLKFLEKCREYNDPDDTHITWVLDYMCAKVSAKDLTISCEVPLKYYYNTSVILRNEEYYCPVKILKHNQINFEPLEIYYKVHSFIYKRNLELRKYCKNLTIKEKQKEVLDEIRIMQRYLGAFKSHDAVKKTPLPPNEYEDAFKRDNLSIYFLMEDIIYEVDELSKNEFFLLSDNIKKQCLEAFKIVTKRFKHYKAIYRLAEIDYNKGNDNDCYEKLYGQIFGRKRVSILNHAFENFPFIKSVDIQRIPSLKHHAGKIIDLALEMAIKERSCMNVGHILYSVCVSTLSGSYLFEHDIIRYKKTCLSFLKNEAIQAKADKGMGKESKVPHDLYCIFDAFSKTKFIHETKVIGSFQKYILFENSAKKNLKKRKGPTLEKGIPTKVCKSSSSGVENYSLSSINFDITTCLKNLVPK</sequence>
<name>A0AAF5CXK3_STRER</name>
<dbReference type="PANTHER" id="PTHR15502">
    <property type="entry name" value="CALCINEURIN-BINDING PROTEIN CABIN 1-RELATED"/>
    <property type="match status" value="1"/>
</dbReference>
<keyword evidence="4" id="KW-1185">Reference proteome</keyword>
<evidence type="ECO:0000313" key="4">
    <source>
        <dbReference type="Proteomes" id="UP000035681"/>
    </source>
</evidence>
<evidence type="ECO:0000256" key="3">
    <source>
        <dbReference type="SAM" id="MobiDB-lite"/>
    </source>
</evidence>
<dbReference type="Proteomes" id="UP000035681">
    <property type="component" value="Unplaced"/>
</dbReference>
<evidence type="ECO:0000313" key="5">
    <source>
        <dbReference type="WBParaSite" id="TCONS_00003426.p1"/>
    </source>
</evidence>
<reference evidence="5" key="1">
    <citation type="submission" date="2024-02" db="UniProtKB">
        <authorList>
            <consortium name="WormBaseParasite"/>
        </authorList>
    </citation>
    <scope>IDENTIFICATION</scope>
</reference>
<feature type="compositionally biased region" description="Acidic residues" evidence="3">
    <location>
        <begin position="58"/>
        <end position="84"/>
    </location>
</feature>
<keyword evidence="2" id="KW-0539">Nucleus</keyword>
<dbReference type="AlphaFoldDB" id="A0AAF5CXK3"/>
<dbReference type="InterPro" id="IPR033053">
    <property type="entry name" value="Hir3/CABIN1"/>
</dbReference>
<dbReference type="WBParaSite" id="TCONS_00003426.p1">
    <property type="protein sequence ID" value="TCONS_00003426.p1"/>
    <property type="gene ID" value="XLOC_003168"/>
</dbReference>
<dbReference type="GO" id="GO:0005634">
    <property type="term" value="C:nucleus"/>
    <property type="evidence" value="ECO:0007669"/>
    <property type="project" value="UniProtKB-SubCell"/>
</dbReference>
<comment type="subcellular location">
    <subcellularLocation>
        <location evidence="1">Nucleus</location>
    </subcellularLocation>
</comment>
<accession>A0AAF5CXK3</accession>
<evidence type="ECO:0000256" key="1">
    <source>
        <dbReference type="ARBA" id="ARBA00004123"/>
    </source>
</evidence>
<dbReference type="GO" id="GO:0006325">
    <property type="term" value="P:chromatin organization"/>
    <property type="evidence" value="ECO:0007669"/>
    <property type="project" value="InterPro"/>
</dbReference>
<proteinExistence type="predicted"/>
<organism evidence="4 5">
    <name type="scientific">Strongyloides stercoralis</name>
    <name type="common">Threadworm</name>
    <dbReference type="NCBI Taxonomy" id="6248"/>
    <lineage>
        <taxon>Eukaryota</taxon>
        <taxon>Metazoa</taxon>
        <taxon>Ecdysozoa</taxon>
        <taxon>Nematoda</taxon>
        <taxon>Chromadorea</taxon>
        <taxon>Rhabditida</taxon>
        <taxon>Tylenchina</taxon>
        <taxon>Panagrolaimomorpha</taxon>
        <taxon>Strongyloidoidea</taxon>
        <taxon>Strongyloididae</taxon>
        <taxon>Strongyloides</taxon>
    </lineage>
</organism>
<feature type="region of interest" description="Disordered" evidence="3">
    <location>
        <begin position="1"/>
        <end position="92"/>
    </location>
</feature>
<dbReference type="PANTHER" id="PTHR15502:SF7">
    <property type="entry name" value="CALCINEURIN-BINDING PROTEIN CABIN-1"/>
    <property type="match status" value="1"/>
</dbReference>
<protein>
    <submittedName>
        <fullName evidence="5">Uncharacterized protein</fullName>
    </submittedName>
</protein>
<dbReference type="GO" id="GO:0031491">
    <property type="term" value="F:nucleosome binding"/>
    <property type="evidence" value="ECO:0007669"/>
    <property type="project" value="TreeGrafter"/>
</dbReference>
<feature type="compositionally biased region" description="Low complexity" evidence="3">
    <location>
        <begin position="16"/>
        <end position="35"/>
    </location>
</feature>
<evidence type="ECO:0000256" key="2">
    <source>
        <dbReference type="ARBA" id="ARBA00023242"/>
    </source>
</evidence>